<feature type="binding site" evidence="2">
    <location>
        <position position="299"/>
    </location>
    <ligand>
        <name>Zn(2+)</name>
        <dbReference type="ChEBI" id="CHEBI:29105"/>
        <label>2</label>
    </ligand>
</feature>
<feature type="binding site" evidence="2">
    <location>
        <position position="12"/>
    </location>
    <ligand>
        <name>Zn(2+)</name>
        <dbReference type="ChEBI" id="CHEBI:29105"/>
        <label>1</label>
    </ligand>
</feature>
<keyword evidence="3" id="KW-0547">Nucleotide-binding</keyword>
<dbReference type="InterPro" id="IPR014729">
    <property type="entry name" value="Rossmann-like_a/b/a_fold"/>
</dbReference>
<dbReference type="InterPro" id="IPR054306">
    <property type="entry name" value="TtuA-like_LIM_N"/>
</dbReference>
<accession>A0A7G9YPC0</accession>
<gene>
    <name evidence="6" type="primary">ttuA</name>
    <name evidence="6" type="ORF">HMIKAMFF_00014</name>
</gene>
<name>A0A7G9YPC0_9EURY</name>
<dbReference type="SUPFAM" id="SSF52402">
    <property type="entry name" value="Adenine nucleotide alpha hydrolases-like"/>
    <property type="match status" value="1"/>
</dbReference>
<keyword evidence="2" id="KW-0862">Zinc</keyword>
<evidence type="ECO:0000256" key="2">
    <source>
        <dbReference type="PIRSR" id="PIRSR004976-50"/>
    </source>
</evidence>
<feature type="binding site" evidence="2">
    <location>
        <position position="290"/>
    </location>
    <ligand>
        <name>Zn(2+)</name>
        <dbReference type="ChEBI" id="CHEBI:29105"/>
        <label>2</label>
    </ligand>
</feature>
<reference evidence="6" key="1">
    <citation type="submission" date="2020-06" db="EMBL/GenBank/DDBJ databases">
        <title>Unique genomic features of the anaerobic methanotrophic archaea.</title>
        <authorList>
            <person name="Chadwick G.L."/>
            <person name="Skennerton C.T."/>
            <person name="Laso-Perez R."/>
            <person name="Leu A.O."/>
            <person name="Speth D.R."/>
            <person name="Yu H."/>
            <person name="Morgan-Lang C."/>
            <person name="Hatzenpichler R."/>
            <person name="Goudeau D."/>
            <person name="Malmstrom R."/>
            <person name="Brazelton W.J."/>
            <person name="Woyke T."/>
            <person name="Hallam S.J."/>
            <person name="Tyson G.W."/>
            <person name="Wegener G."/>
            <person name="Boetius A."/>
            <person name="Orphan V."/>
        </authorList>
    </citation>
    <scope>NUCLEOTIDE SEQUENCE</scope>
</reference>
<dbReference type="PANTHER" id="PTHR11807:SF12">
    <property type="entry name" value="CYTOPLASMIC TRNA 2-THIOLATION PROTEIN 1"/>
    <property type="match status" value="1"/>
</dbReference>
<evidence type="ECO:0000259" key="5">
    <source>
        <dbReference type="Pfam" id="PF22082"/>
    </source>
</evidence>
<keyword evidence="1 6" id="KW-0808">Transferase</keyword>
<dbReference type="PANTHER" id="PTHR11807">
    <property type="entry name" value="ATPASES OF THE PP SUPERFAMILY-RELATED"/>
    <property type="match status" value="1"/>
</dbReference>
<feature type="binding site" evidence="3">
    <location>
        <position position="173"/>
    </location>
    <ligand>
        <name>ATP</name>
        <dbReference type="ChEBI" id="CHEBI:30616"/>
    </ligand>
</feature>
<dbReference type="GO" id="GO:0002144">
    <property type="term" value="C:cytosolic tRNA wobble base thiouridylase complex"/>
    <property type="evidence" value="ECO:0007669"/>
    <property type="project" value="TreeGrafter"/>
</dbReference>
<feature type="binding site" evidence="2">
    <location>
        <position position="15"/>
    </location>
    <ligand>
        <name>Zn(2+)</name>
        <dbReference type="ChEBI" id="CHEBI:29105"/>
        <label>1</label>
    </ligand>
</feature>
<proteinExistence type="predicted"/>
<feature type="binding site" evidence="3">
    <location>
        <position position="168"/>
    </location>
    <ligand>
        <name>ATP</name>
        <dbReference type="ChEBI" id="CHEBI:30616"/>
    </ligand>
</feature>
<dbReference type="NCBIfam" id="TIGR00269">
    <property type="entry name" value="TIGR00269 family protein"/>
    <property type="match status" value="1"/>
</dbReference>
<keyword evidence="3" id="KW-0067">ATP-binding</keyword>
<organism evidence="6">
    <name type="scientific">Candidatus Methanogaster sp. ANME-2c ERB4</name>
    <dbReference type="NCBI Taxonomy" id="2759911"/>
    <lineage>
        <taxon>Archaea</taxon>
        <taxon>Methanobacteriati</taxon>
        <taxon>Methanobacteriota</taxon>
        <taxon>Stenosarchaea group</taxon>
        <taxon>Methanomicrobia</taxon>
        <taxon>Methanosarcinales</taxon>
        <taxon>ANME-2 cluster</taxon>
        <taxon>Candidatus Methanogasteraceae</taxon>
        <taxon>Candidatus Methanogaster</taxon>
    </lineage>
</organism>
<evidence type="ECO:0000313" key="6">
    <source>
        <dbReference type="EMBL" id="QNO49854.1"/>
    </source>
</evidence>
<evidence type="ECO:0000256" key="3">
    <source>
        <dbReference type="PIRSR" id="PIRSR004976-51"/>
    </source>
</evidence>
<dbReference type="GO" id="GO:0016740">
    <property type="term" value="F:transferase activity"/>
    <property type="evidence" value="ECO:0007669"/>
    <property type="project" value="UniProtKB-KW"/>
</dbReference>
<dbReference type="GO" id="GO:0000049">
    <property type="term" value="F:tRNA binding"/>
    <property type="evidence" value="ECO:0007669"/>
    <property type="project" value="InterPro"/>
</dbReference>
<dbReference type="Gene3D" id="3.40.50.620">
    <property type="entry name" value="HUPs"/>
    <property type="match status" value="1"/>
</dbReference>
<dbReference type="EMBL" id="MT631398">
    <property type="protein sequence ID" value="QNO49854.1"/>
    <property type="molecule type" value="Genomic_DNA"/>
</dbReference>
<feature type="binding site" evidence="2">
    <location>
        <position position="34"/>
    </location>
    <ligand>
        <name>Zn(2+)</name>
        <dbReference type="ChEBI" id="CHEBI:29105"/>
        <label>1</label>
    </ligand>
</feature>
<feature type="binding site" evidence="3">
    <location>
        <position position="91"/>
    </location>
    <ligand>
        <name>ATP</name>
        <dbReference type="ChEBI" id="CHEBI:30616"/>
    </ligand>
</feature>
<feature type="binding site" evidence="2">
    <location>
        <position position="31"/>
    </location>
    <ligand>
        <name>Zn(2+)</name>
        <dbReference type="ChEBI" id="CHEBI:29105"/>
        <label>1</label>
    </ligand>
</feature>
<feature type="binding site" evidence="3">
    <location>
        <position position="66"/>
    </location>
    <ligand>
        <name>ATP</name>
        <dbReference type="ChEBI" id="CHEBI:30616"/>
    </ligand>
</feature>
<sequence length="309" mass="33995">MLLDQTFANHPCTKCNNPAVVFQPYSGMYLCKEHLIDDVTRKVKRDIRKYNLQPGTIAVALSGGKDSSALLHLLHKTFAPSRKIKIVAITVDEGISGYREKTIENAINLASDLKIPHTIVSFEAAFGRTLNDLMEESDRPPCSVCGALRKNLLNKTAKQLGASHLAIGHNLDDEAQTILINHLRGDIQRLVRLSHVKGRVQPGLVQRIKPLRHVPESEVVAYAEAAGLQVCPKACPYMDEAYRLGVRIFLREFEDRHPGTRHGIVRGFDRMIGALGDAYPAASLVPCRVCGEPCASGLCQACKMLGRNG</sequence>
<dbReference type="Pfam" id="PF01171">
    <property type="entry name" value="ATP_bind_3"/>
    <property type="match status" value="1"/>
</dbReference>
<evidence type="ECO:0000259" key="4">
    <source>
        <dbReference type="Pfam" id="PF01171"/>
    </source>
</evidence>
<feature type="binding site" evidence="2">
    <location>
        <position position="302"/>
    </location>
    <ligand>
        <name>Zn(2+)</name>
        <dbReference type="ChEBI" id="CHEBI:29105"/>
        <label>2</label>
    </ligand>
</feature>
<dbReference type="GO" id="GO:0046872">
    <property type="term" value="F:metal ion binding"/>
    <property type="evidence" value="ECO:0007669"/>
    <property type="project" value="UniProtKB-KW"/>
</dbReference>
<dbReference type="GO" id="GO:0005524">
    <property type="term" value="F:ATP binding"/>
    <property type="evidence" value="ECO:0007669"/>
    <property type="project" value="UniProtKB-KW"/>
</dbReference>
<protein>
    <submittedName>
        <fullName evidence="6">tRNA-5-methyluridine(54) 2-sulfurtransferase</fullName>
        <ecNumber evidence="6">2.8.1.-</ecNumber>
    </submittedName>
</protein>
<feature type="domain" description="2-thiouridine synthetase TtuA-like N-terminal LIM" evidence="5">
    <location>
        <begin position="12"/>
        <end position="36"/>
    </location>
</feature>
<dbReference type="InterPro" id="IPR035107">
    <property type="entry name" value="tRNA_thiolation_TtcA_Ctu1"/>
</dbReference>
<feature type="binding site" evidence="3">
    <location>
        <begin position="60"/>
        <end position="62"/>
    </location>
    <ligand>
        <name>ATP</name>
        <dbReference type="ChEBI" id="CHEBI:30616"/>
    </ligand>
</feature>
<dbReference type="EC" id="2.8.1.-" evidence="6"/>
<dbReference type="GO" id="GO:0002143">
    <property type="term" value="P:tRNA wobble position uridine thiolation"/>
    <property type="evidence" value="ECO:0007669"/>
    <property type="project" value="TreeGrafter"/>
</dbReference>
<feature type="domain" description="tRNA(Ile)-lysidine/2-thiocytidine synthase N-terminal" evidence="4">
    <location>
        <begin position="57"/>
        <end position="229"/>
    </location>
</feature>
<keyword evidence="2" id="KW-0479">Metal-binding</keyword>
<dbReference type="InterPro" id="IPR000541">
    <property type="entry name" value="Ncs6/Tuc1/Ctu1"/>
</dbReference>
<evidence type="ECO:0000256" key="1">
    <source>
        <dbReference type="ARBA" id="ARBA00022679"/>
    </source>
</evidence>
<dbReference type="InterPro" id="IPR011063">
    <property type="entry name" value="TilS/TtcA_N"/>
</dbReference>
<dbReference type="PIRSF" id="PIRSF004976">
    <property type="entry name" value="ATPase_YdaO"/>
    <property type="match status" value="1"/>
</dbReference>
<dbReference type="Pfam" id="PF22082">
    <property type="entry name" value="TtuA_LIM_N"/>
    <property type="match status" value="1"/>
</dbReference>
<feature type="binding site" evidence="2">
    <location>
        <position position="287"/>
    </location>
    <ligand>
        <name>Zn(2+)</name>
        <dbReference type="ChEBI" id="CHEBI:29105"/>
        <label>2</label>
    </ligand>
</feature>
<dbReference type="AlphaFoldDB" id="A0A7G9YPC0"/>